<evidence type="ECO:0000256" key="1">
    <source>
        <dbReference type="SAM" id="SignalP"/>
    </source>
</evidence>
<keyword evidence="1" id="KW-0732">Signal</keyword>
<organism evidence="2 3">
    <name type="scientific">Aequorivita ciconiae</name>
    <dbReference type="NCBI Taxonomy" id="2494375"/>
    <lineage>
        <taxon>Bacteria</taxon>
        <taxon>Pseudomonadati</taxon>
        <taxon>Bacteroidota</taxon>
        <taxon>Flavobacteriia</taxon>
        <taxon>Flavobacteriales</taxon>
        <taxon>Flavobacteriaceae</taxon>
        <taxon>Aequorivita</taxon>
    </lineage>
</organism>
<feature type="chain" id="PRO_5019442082" description="Haem-binding uptake Tiki superfamily ChaN domain-containing protein" evidence="1">
    <location>
        <begin position="22"/>
        <end position="410"/>
    </location>
</feature>
<gene>
    <name evidence="2" type="ORF">EI546_02915</name>
</gene>
<dbReference type="KEGG" id="aev:EI546_02915"/>
<dbReference type="Proteomes" id="UP000285517">
    <property type="component" value="Chromosome"/>
</dbReference>
<sequence>MKKIFRFLLMPIMLFSLSMCKSTENWGFKKKSEVKNHYKFSSQIDSITHKDALDPDYEYAATLYSIKSDFKKALYFWDSIPRNSARSESIDSNYIRNGFRILSAKDYIIKESLNNRLIILNEAHHNNSHRVFAESLLADLYKNGYKLLFLETLSNGENADTLLNKREYPIDASGFYSSNPQYGNFVRKALKLGFTIFPYETMGGVDGKIREQNQADNIYSILQKHPEDKALIYVGYGHNREGIVPYWEKSMAERLKDLTGIDPLTIAQDKFSEKSSKTLSNPLLVELKLKEPSVLLNDDDIPYKTVTDSSWTDITVFHPFTKYINGRPDWLFYDGKKSVSIDLKSITLYFPIMLMAFKSEEEIKNDAVPLDILEVENRNENPVLVLNKGSYVIKAIDTKNFYQLLTISIK</sequence>
<dbReference type="AlphaFoldDB" id="A0A410G0G6"/>
<dbReference type="RefSeq" id="WP_128249138.1">
    <property type="nucleotide sequence ID" value="NZ_CP034951.1"/>
</dbReference>
<proteinExistence type="predicted"/>
<reference evidence="2 3" key="1">
    <citation type="submission" date="2019-01" db="EMBL/GenBank/DDBJ databases">
        <title>Complete genome sequencing of Aequorivita sp. H23M31.</title>
        <authorList>
            <person name="Bae J.-W."/>
        </authorList>
    </citation>
    <scope>NUCLEOTIDE SEQUENCE [LARGE SCALE GENOMIC DNA]</scope>
    <source>
        <strain evidence="2 3">H23M31</strain>
    </source>
</reference>
<keyword evidence="3" id="KW-1185">Reference proteome</keyword>
<dbReference type="OrthoDB" id="277629at2"/>
<protein>
    <recommendedName>
        <fullName evidence="4">Haem-binding uptake Tiki superfamily ChaN domain-containing protein</fullName>
    </recommendedName>
</protein>
<dbReference type="EMBL" id="CP034951">
    <property type="protein sequence ID" value="QAA80743.1"/>
    <property type="molecule type" value="Genomic_DNA"/>
</dbReference>
<name>A0A410G0G6_9FLAO</name>
<feature type="signal peptide" evidence="1">
    <location>
        <begin position="1"/>
        <end position="21"/>
    </location>
</feature>
<evidence type="ECO:0000313" key="3">
    <source>
        <dbReference type="Proteomes" id="UP000285517"/>
    </source>
</evidence>
<accession>A0A410G0G6</accession>
<evidence type="ECO:0008006" key="4">
    <source>
        <dbReference type="Google" id="ProtNLM"/>
    </source>
</evidence>
<evidence type="ECO:0000313" key="2">
    <source>
        <dbReference type="EMBL" id="QAA80743.1"/>
    </source>
</evidence>